<dbReference type="Proteomes" id="UP000887013">
    <property type="component" value="Unassembled WGS sequence"/>
</dbReference>
<dbReference type="EMBL" id="BMAW01053296">
    <property type="protein sequence ID" value="GFS90425.1"/>
    <property type="molecule type" value="Genomic_DNA"/>
</dbReference>
<dbReference type="PROSITE" id="PS50084">
    <property type="entry name" value="KH_TYPE_1"/>
    <property type="match status" value="2"/>
</dbReference>
<dbReference type="Pfam" id="PF00013">
    <property type="entry name" value="KH_1"/>
    <property type="match status" value="1"/>
</dbReference>
<organism evidence="3 4">
    <name type="scientific">Nephila pilipes</name>
    <name type="common">Giant wood spider</name>
    <name type="synonym">Nephila maculata</name>
    <dbReference type="NCBI Taxonomy" id="299642"/>
    <lineage>
        <taxon>Eukaryota</taxon>
        <taxon>Metazoa</taxon>
        <taxon>Ecdysozoa</taxon>
        <taxon>Arthropoda</taxon>
        <taxon>Chelicerata</taxon>
        <taxon>Arachnida</taxon>
        <taxon>Araneae</taxon>
        <taxon>Araneomorphae</taxon>
        <taxon>Entelegynae</taxon>
        <taxon>Araneoidea</taxon>
        <taxon>Nephilidae</taxon>
        <taxon>Nephila</taxon>
    </lineage>
</organism>
<dbReference type="CDD" id="cd22411">
    <property type="entry name" value="KH-I_Vigilin_rpt8"/>
    <property type="match status" value="1"/>
</dbReference>
<gene>
    <name evidence="3" type="primary">Hdlbp_2</name>
    <name evidence="3" type="ORF">NPIL_137811</name>
</gene>
<dbReference type="InterPro" id="IPR004088">
    <property type="entry name" value="KH_dom_type_1"/>
</dbReference>
<dbReference type="InterPro" id="IPR004087">
    <property type="entry name" value="KH_dom"/>
</dbReference>
<keyword evidence="1" id="KW-0694">RNA-binding</keyword>
<evidence type="ECO:0000256" key="1">
    <source>
        <dbReference type="PROSITE-ProRule" id="PRU00117"/>
    </source>
</evidence>
<dbReference type="Gene3D" id="3.30.1370.10">
    <property type="entry name" value="K Homology domain, type 1"/>
    <property type="match status" value="3"/>
</dbReference>
<dbReference type="InterPro" id="IPR036612">
    <property type="entry name" value="KH_dom_type_1_sf"/>
</dbReference>
<dbReference type="OrthoDB" id="5826393at2759"/>
<dbReference type="SMART" id="SM00322">
    <property type="entry name" value="KH"/>
    <property type="match status" value="1"/>
</dbReference>
<evidence type="ECO:0000313" key="4">
    <source>
        <dbReference type="Proteomes" id="UP000887013"/>
    </source>
</evidence>
<dbReference type="GO" id="GO:0003723">
    <property type="term" value="F:RNA binding"/>
    <property type="evidence" value="ECO:0007669"/>
    <property type="project" value="UniProtKB-UniRule"/>
</dbReference>
<sequence>MDASSWLHKYIIGKKGANIKHMTQDLSKAQVKAFNTEIPIYKQNHKFIFGKGGANIKKISDETNTKTDLLVEGAEADVIEICGPKEDVMKIKKRHLEISNEKQLNGHTAGIKAYSEPHKFLIVLKESKDFLEPADQRFHEIVVIVTVECLIPKEHHRTVLDTTGSKVQNVRRQFNVTIKLPDREKPEDVD</sequence>
<reference evidence="3" key="1">
    <citation type="submission" date="2020-08" db="EMBL/GenBank/DDBJ databases">
        <title>Multicomponent nature underlies the extraordinary mechanical properties of spider dragline silk.</title>
        <authorList>
            <person name="Kono N."/>
            <person name="Nakamura H."/>
            <person name="Mori M."/>
            <person name="Yoshida Y."/>
            <person name="Ohtoshi R."/>
            <person name="Malay A.D."/>
            <person name="Moran D.A.P."/>
            <person name="Tomita M."/>
            <person name="Numata K."/>
            <person name="Arakawa K."/>
        </authorList>
    </citation>
    <scope>NUCLEOTIDE SEQUENCE</scope>
</reference>
<protein>
    <submittedName>
        <fullName evidence="3">Vigilin</fullName>
    </submittedName>
</protein>
<name>A0A8X6N2N5_NEPPI</name>
<evidence type="ECO:0000313" key="3">
    <source>
        <dbReference type="EMBL" id="GFS90425.1"/>
    </source>
</evidence>
<evidence type="ECO:0000259" key="2">
    <source>
        <dbReference type="SMART" id="SM00322"/>
    </source>
</evidence>
<dbReference type="SUPFAM" id="SSF54791">
    <property type="entry name" value="Eukaryotic type KH-domain (KH-domain type I)"/>
    <property type="match status" value="3"/>
</dbReference>
<keyword evidence="4" id="KW-1185">Reference proteome</keyword>
<comment type="caution">
    <text evidence="3">The sequence shown here is derived from an EMBL/GenBank/DDBJ whole genome shotgun (WGS) entry which is preliminary data.</text>
</comment>
<proteinExistence type="predicted"/>
<dbReference type="AlphaFoldDB" id="A0A8X6N2N5"/>
<feature type="domain" description="K Homology" evidence="2">
    <location>
        <begin position="32"/>
        <end position="100"/>
    </location>
</feature>
<accession>A0A8X6N2N5</accession>
<dbReference type="GO" id="GO:0010468">
    <property type="term" value="P:regulation of gene expression"/>
    <property type="evidence" value="ECO:0007669"/>
    <property type="project" value="UniProtKB-ARBA"/>
</dbReference>